<dbReference type="AlphaFoldDB" id="A0A0N7J703"/>
<evidence type="ECO:0000313" key="3">
    <source>
        <dbReference type="EMBL" id="ALK83810.1"/>
    </source>
</evidence>
<reference evidence="3 4" key="2">
    <citation type="journal article" date="2016" name="Genome Biol. Evol.">
        <title>Extensive mobilome-driven genome diversification in mouse gut-associated Bacteroides vulgatus mpk.</title>
        <authorList>
            <person name="Lange A."/>
            <person name="Beier S."/>
            <person name="Steimle A."/>
            <person name="Autenrieth I.B."/>
            <person name="Huson D.H."/>
            <person name="Frick J.S."/>
        </authorList>
    </citation>
    <scope>NUCLEOTIDE SEQUENCE [LARGE SCALE GENOMIC DNA]</scope>
    <source>
        <strain evidence="4">mpk</strain>
    </source>
</reference>
<dbReference type="EC" id="1.3.1.34" evidence="3"/>
<dbReference type="PANTHER" id="PTHR43656">
    <property type="entry name" value="BINDING OXIDOREDUCTASE, PUTATIVE (AFU_ORTHOLOGUE AFUA_2G08260)-RELATED"/>
    <property type="match status" value="1"/>
</dbReference>
<evidence type="ECO:0000256" key="2">
    <source>
        <dbReference type="ARBA" id="ARBA00023002"/>
    </source>
</evidence>
<evidence type="ECO:0000313" key="4">
    <source>
        <dbReference type="Proteomes" id="UP000061587"/>
    </source>
</evidence>
<dbReference type="InterPro" id="IPR051799">
    <property type="entry name" value="NADH_flavin_oxidoreductase"/>
</dbReference>
<dbReference type="EMBL" id="CP013020">
    <property type="protein sequence ID" value="ALK83810.1"/>
    <property type="molecule type" value="Genomic_DNA"/>
</dbReference>
<proteinExistence type="predicted"/>
<gene>
    <name evidence="3" type="ORF">BvMPK_1196</name>
</gene>
<dbReference type="PATRIC" id="fig|821.40.peg.1424"/>
<keyword evidence="1" id="KW-0285">Flavoprotein</keyword>
<dbReference type="PANTHER" id="PTHR43656:SF2">
    <property type="entry name" value="BINDING OXIDOREDUCTASE, PUTATIVE (AFU_ORTHOLOGUE AFUA_2G08260)-RELATED"/>
    <property type="match status" value="1"/>
</dbReference>
<dbReference type="GO" id="GO:0008670">
    <property type="term" value="F:2,4-dienoyl-CoA reductase (NADPH) activity"/>
    <property type="evidence" value="ECO:0007669"/>
    <property type="project" value="UniProtKB-EC"/>
</dbReference>
<dbReference type="SUPFAM" id="SSF51395">
    <property type="entry name" value="FMN-linked oxidoreductases"/>
    <property type="match status" value="1"/>
</dbReference>
<evidence type="ECO:0000256" key="1">
    <source>
        <dbReference type="ARBA" id="ARBA00022630"/>
    </source>
</evidence>
<dbReference type="InterPro" id="IPR013785">
    <property type="entry name" value="Aldolase_TIM"/>
</dbReference>
<keyword evidence="2 3" id="KW-0560">Oxidoreductase</keyword>
<protein>
    <submittedName>
        <fullName evidence="3">2,4-dienoyl-CoA reductase [NADPH]</fullName>
        <ecNumber evidence="3">1.3.1.34</ecNumber>
    </submittedName>
</protein>
<accession>A0A0N7J703</accession>
<dbReference type="Proteomes" id="UP000061587">
    <property type="component" value="Chromosome"/>
</dbReference>
<dbReference type="Gene3D" id="3.20.20.70">
    <property type="entry name" value="Aldolase class I"/>
    <property type="match status" value="1"/>
</dbReference>
<sequence>MENRMRFMDMVMEEVMRAAGNDMAVLVKTNMRDGFKGGMEIDEAVQVAKRLVQDGAHALVLSGGFVSKAPMYVMRGAMPIKSMTHYMNCWWLKYGVRMVGKWMIPTVPFKEAYFLEDALRFRTEIKEIPLVYVGGLVSREKIDEVLDDGFEFVQMGRALLNEPGFVNRLRTEEKARCNCGHSNYCIARMYTIDMACHKHLEEKLPLCLEREIEKLENQ</sequence>
<reference evidence="4" key="1">
    <citation type="submission" date="2015-10" db="EMBL/GenBank/DDBJ databases">
        <title>Extensive mobilome-driven genome diversification in gut-associated Bacteroides vulgatus mpk.</title>
        <authorList>
            <person name="Beier S."/>
            <person name="Lange A."/>
            <person name="Huson D.H."/>
            <person name="Frick J.-S."/>
            <person name="Autenrieth I.B."/>
        </authorList>
    </citation>
    <scope>NUCLEOTIDE SEQUENCE [LARGE SCALE GENOMIC DNA]</scope>
    <source>
        <strain evidence="4">mpk</strain>
    </source>
</reference>
<organism evidence="3 4">
    <name type="scientific">Phocaeicola vulgatus</name>
    <name type="common">Bacteroides vulgatus</name>
    <dbReference type="NCBI Taxonomy" id="821"/>
    <lineage>
        <taxon>Bacteria</taxon>
        <taxon>Pseudomonadati</taxon>
        <taxon>Bacteroidota</taxon>
        <taxon>Bacteroidia</taxon>
        <taxon>Bacteroidales</taxon>
        <taxon>Bacteroidaceae</taxon>
        <taxon>Phocaeicola</taxon>
    </lineage>
</organism>
<name>A0A0N7J703_PHOVU</name>